<evidence type="ECO:0000313" key="2">
    <source>
        <dbReference type="Proteomes" id="UP001326199"/>
    </source>
</evidence>
<dbReference type="Proteomes" id="UP001326199">
    <property type="component" value="Unassembled WGS sequence"/>
</dbReference>
<evidence type="ECO:0000313" key="1">
    <source>
        <dbReference type="EMBL" id="KAK4672708.1"/>
    </source>
</evidence>
<comment type="caution">
    <text evidence="1">The sequence shown here is derived from an EMBL/GenBank/DDBJ whole genome shotgun (WGS) entry which is preliminary data.</text>
</comment>
<name>A0ABR0HXD3_9PEZI</name>
<dbReference type="GeneID" id="87927458"/>
<organism evidence="1 2">
    <name type="scientific">Podospora pseudopauciseta</name>
    <dbReference type="NCBI Taxonomy" id="2093780"/>
    <lineage>
        <taxon>Eukaryota</taxon>
        <taxon>Fungi</taxon>
        <taxon>Dikarya</taxon>
        <taxon>Ascomycota</taxon>
        <taxon>Pezizomycotina</taxon>
        <taxon>Sordariomycetes</taxon>
        <taxon>Sordariomycetidae</taxon>
        <taxon>Sordariales</taxon>
        <taxon>Podosporaceae</taxon>
        <taxon>Podospora</taxon>
    </lineage>
</organism>
<reference evidence="1 2" key="1">
    <citation type="journal article" date="2023" name="bioRxiv">
        <title>High-quality genome assemblies of four members of thePodospora anserinaspecies complex.</title>
        <authorList>
            <person name="Ament-Velasquez S.L."/>
            <person name="Vogan A.A."/>
            <person name="Wallerman O."/>
            <person name="Hartmann F."/>
            <person name="Gautier V."/>
            <person name="Silar P."/>
            <person name="Giraud T."/>
            <person name="Johannesson H."/>
        </authorList>
    </citation>
    <scope>NUCLEOTIDE SEQUENCE [LARGE SCALE GENOMIC DNA]</scope>
    <source>
        <strain evidence="1 2">CBS 411.78</strain>
    </source>
</reference>
<protein>
    <submittedName>
        <fullName evidence="1">Uncharacterized protein</fullName>
    </submittedName>
</protein>
<dbReference type="RefSeq" id="XP_062770030.1">
    <property type="nucleotide sequence ID" value="XM_062907115.1"/>
</dbReference>
<proteinExistence type="predicted"/>
<accession>A0ABR0HXD3</accession>
<sequence length="30" mass="3403">MNLLVRASICMHAGRVNVIDHLLKVVRTRS</sequence>
<keyword evidence="2" id="KW-1185">Reference proteome</keyword>
<dbReference type="EMBL" id="JAFFHB010000001">
    <property type="protein sequence ID" value="KAK4672708.1"/>
    <property type="molecule type" value="Genomic_DNA"/>
</dbReference>
<gene>
    <name evidence="1" type="ORF">QC763_105463</name>
</gene>